<feature type="chain" id="PRO_5019554729" description="Adhesin domain-containing protein" evidence="1">
    <location>
        <begin position="25"/>
        <end position="182"/>
    </location>
</feature>
<dbReference type="OrthoDB" id="6195678at2"/>
<dbReference type="RefSeq" id="WP_126803566.1">
    <property type="nucleotide sequence ID" value="NZ_PIPL01000001.1"/>
</dbReference>
<protein>
    <recommendedName>
        <fullName evidence="4">Adhesin domain-containing protein</fullName>
    </recommendedName>
</protein>
<evidence type="ECO:0000313" key="2">
    <source>
        <dbReference type="EMBL" id="RUO26754.1"/>
    </source>
</evidence>
<comment type="caution">
    <text evidence="2">The sequence shown here is derived from an EMBL/GenBank/DDBJ whole genome shotgun (WGS) entry which is preliminary data.</text>
</comment>
<proteinExistence type="predicted"/>
<dbReference type="Proteomes" id="UP000288293">
    <property type="component" value="Unassembled WGS sequence"/>
</dbReference>
<organism evidence="2 3">
    <name type="scientific">Aliidiomarina minuta</name>
    <dbReference type="NCBI Taxonomy" id="880057"/>
    <lineage>
        <taxon>Bacteria</taxon>
        <taxon>Pseudomonadati</taxon>
        <taxon>Pseudomonadota</taxon>
        <taxon>Gammaproteobacteria</taxon>
        <taxon>Alteromonadales</taxon>
        <taxon>Idiomarinaceae</taxon>
        <taxon>Aliidiomarina</taxon>
    </lineage>
</organism>
<keyword evidence="3" id="KW-1185">Reference proteome</keyword>
<feature type="signal peptide" evidence="1">
    <location>
        <begin position="1"/>
        <end position="24"/>
    </location>
</feature>
<name>A0A432W9F1_9GAMM</name>
<evidence type="ECO:0000313" key="3">
    <source>
        <dbReference type="Proteomes" id="UP000288293"/>
    </source>
</evidence>
<gene>
    <name evidence="2" type="ORF">CWE09_08675</name>
</gene>
<evidence type="ECO:0000256" key="1">
    <source>
        <dbReference type="SAM" id="SignalP"/>
    </source>
</evidence>
<accession>A0A432W9F1</accession>
<sequence length="182" mass="19671">MKEFIVSSLGFALLMAGSVLPAQATPPPHIEERKLSLNATQLEHFSSRMGAGKISLSGEAERTDIEVLARIHYYAEEDIRLNLEARNEVAYLEAGFIGGNYSGQEPYIDLVVLVPAHFSAELNSGRGDIEVSQLEGMVRIENAAGNVFAQSTGGIRVVNGSEGKVSTRDIKGPVQISQRSKN</sequence>
<evidence type="ECO:0008006" key="4">
    <source>
        <dbReference type="Google" id="ProtNLM"/>
    </source>
</evidence>
<dbReference type="EMBL" id="PIPL01000001">
    <property type="protein sequence ID" value="RUO26754.1"/>
    <property type="molecule type" value="Genomic_DNA"/>
</dbReference>
<dbReference type="AlphaFoldDB" id="A0A432W9F1"/>
<reference evidence="2 3" key="1">
    <citation type="journal article" date="2011" name="Front. Microbiol.">
        <title>Genomic signatures of strain selection and enhancement in Bacillus atrophaeus var. globigii, a historical biowarfare simulant.</title>
        <authorList>
            <person name="Gibbons H.S."/>
            <person name="Broomall S.M."/>
            <person name="McNew L.A."/>
            <person name="Daligault H."/>
            <person name="Chapman C."/>
            <person name="Bruce D."/>
            <person name="Karavis M."/>
            <person name="Krepps M."/>
            <person name="McGregor P.A."/>
            <person name="Hong C."/>
            <person name="Park K.H."/>
            <person name="Akmal A."/>
            <person name="Feldman A."/>
            <person name="Lin J.S."/>
            <person name="Chang W.E."/>
            <person name="Higgs B.W."/>
            <person name="Demirev P."/>
            <person name="Lindquist J."/>
            <person name="Liem A."/>
            <person name="Fochler E."/>
            <person name="Read T.D."/>
            <person name="Tapia R."/>
            <person name="Johnson S."/>
            <person name="Bishop-Lilly K.A."/>
            <person name="Detter C."/>
            <person name="Han C."/>
            <person name="Sozhamannan S."/>
            <person name="Rosenzweig C.N."/>
            <person name="Skowronski E.W."/>
        </authorList>
    </citation>
    <scope>NUCLEOTIDE SEQUENCE [LARGE SCALE GENOMIC DNA]</scope>
    <source>
        <strain evidence="2 3">MLST1</strain>
    </source>
</reference>
<keyword evidence="1" id="KW-0732">Signal</keyword>